<gene>
    <name evidence="2" type="ORF">MAM_08093</name>
</gene>
<proteinExistence type="predicted"/>
<dbReference type="OrthoDB" id="2107166at2759"/>
<dbReference type="EMBL" id="AZHE01000042">
    <property type="protein sequence ID" value="KHN94084.1"/>
    <property type="molecule type" value="Genomic_DNA"/>
</dbReference>
<comment type="caution">
    <text evidence="2">The sequence shown here is derived from an EMBL/GenBank/DDBJ whole genome shotgun (WGS) entry which is preliminary data.</text>
</comment>
<dbReference type="GeneID" id="63742548"/>
<reference evidence="2 3" key="1">
    <citation type="journal article" date="2014" name="Proc. Natl. Acad. Sci. U.S.A.">
        <title>Trajectory and genomic determinants of fungal-pathogen speciation and host adaptation.</title>
        <authorList>
            <person name="Hu X."/>
            <person name="Xiao G."/>
            <person name="Zheng P."/>
            <person name="Shang Y."/>
            <person name="Su Y."/>
            <person name="Zhang X."/>
            <person name="Liu X."/>
            <person name="Zhan S."/>
            <person name="St Leger R.J."/>
            <person name="Wang C."/>
        </authorList>
    </citation>
    <scope>NUCLEOTIDE SEQUENCE [LARGE SCALE GENOMIC DNA]</scope>
    <source>
        <strain evidence="2 3">ARSEF 1941</strain>
    </source>
</reference>
<protein>
    <submittedName>
        <fullName evidence="2">Uncharacterized protein</fullName>
    </submittedName>
</protein>
<evidence type="ECO:0000313" key="2">
    <source>
        <dbReference type="EMBL" id="KHN94084.1"/>
    </source>
</evidence>
<sequence>MGHRSHLDPDDERLPEGISRVGYDADTESYTFQDRSGAYWEGKPGRRYGPLRRVHTSPNVRTAPPDAPHMTRVDEPARDAREGGVSEDETGLCQGPRVESRDWDAGRCCEKHKATWEEKHHRTVTRRFSRLAGYLRGSLPERKTATRGLREKTFPMSKGGTSMSSRSWALDRAVTFDEILARHTDVECCTQRSKMKGR</sequence>
<organism evidence="2 3">
    <name type="scientific">Metarhizium album (strain ARSEF 1941)</name>
    <dbReference type="NCBI Taxonomy" id="1081103"/>
    <lineage>
        <taxon>Eukaryota</taxon>
        <taxon>Fungi</taxon>
        <taxon>Dikarya</taxon>
        <taxon>Ascomycota</taxon>
        <taxon>Pezizomycotina</taxon>
        <taxon>Sordariomycetes</taxon>
        <taxon>Hypocreomycetidae</taxon>
        <taxon>Hypocreales</taxon>
        <taxon>Clavicipitaceae</taxon>
        <taxon>Metarhizium</taxon>
    </lineage>
</organism>
<feature type="compositionally biased region" description="Basic residues" evidence="1">
    <location>
        <begin position="45"/>
        <end position="55"/>
    </location>
</feature>
<evidence type="ECO:0000313" key="3">
    <source>
        <dbReference type="Proteomes" id="UP000030816"/>
    </source>
</evidence>
<feature type="compositionally biased region" description="Basic and acidic residues" evidence="1">
    <location>
        <begin position="69"/>
        <end position="84"/>
    </location>
</feature>
<keyword evidence="3" id="KW-1185">Reference proteome</keyword>
<feature type="compositionally biased region" description="Basic and acidic residues" evidence="1">
    <location>
        <begin position="1"/>
        <end position="15"/>
    </location>
</feature>
<feature type="region of interest" description="Disordered" evidence="1">
    <location>
        <begin position="1"/>
        <end position="97"/>
    </location>
</feature>
<dbReference type="AlphaFoldDB" id="A0A0B2WK70"/>
<evidence type="ECO:0000256" key="1">
    <source>
        <dbReference type="SAM" id="MobiDB-lite"/>
    </source>
</evidence>
<dbReference type="HOGENOM" id="CLU_1354912_0_0_1"/>
<accession>A0A0B2WK70</accession>
<name>A0A0B2WK70_METAS</name>
<dbReference type="Proteomes" id="UP000030816">
    <property type="component" value="Unassembled WGS sequence"/>
</dbReference>
<dbReference type="RefSeq" id="XP_040675150.1">
    <property type="nucleotide sequence ID" value="XM_040826891.1"/>
</dbReference>